<dbReference type="EMBL" id="JACHMI010000001">
    <property type="protein sequence ID" value="MBB6547048.1"/>
    <property type="molecule type" value="Genomic_DNA"/>
</dbReference>
<evidence type="ECO:0000256" key="1">
    <source>
        <dbReference type="SAM" id="Phobius"/>
    </source>
</evidence>
<evidence type="ECO:0000313" key="2">
    <source>
        <dbReference type="EMBL" id="MBB6547048.1"/>
    </source>
</evidence>
<organism evidence="2 3">
    <name type="scientific">Nonomuraea rubra</name>
    <dbReference type="NCBI Taxonomy" id="46180"/>
    <lineage>
        <taxon>Bacteria</taxon>
        <taxon>Bacillati</taxon>
        <taxon>Actinomycetota</taxon>
        <taxon>Actinomycetes</taxon>
        <taxon>Streptosporangiales</taxon>
        <taxon>Streptosporangiaceae</taxon>
        <taxon>Nonomuraea</taxon>
    </lineage>
</organism>
<feature type="transmembrane region" description="Helical" evidence="1">
    <location>
        <begin position="118"/>
        <end position="138"/>
    </location>
</feature>
<dbReference type="AlphaFoldDB" id="A0A7X0TX54"/>
<comment type="caution">
    <text evidence="2">The sequence shown here is derived from an EMBL/GenBank/DDBJ whole genome shotgun (WGS) entry which is preliminary data.</text>
</comment>
<sequence length="189" mass="20805">MNDNLQHPFPFAYAYAAKEVQTIAAPLLTAAALSLAGVVAGASSKTFLWPGPTLLLLVAASLLLVASIQLHYHSRQYLYTCADIEEWVPEDISPAVRAKLYEWQGDDFSTWMVFHNRAVHCFNTGTVFLGIGVAAALWPPEEGTQATWRTVAAIMVLLGVAVEVGWMAHLYSRSGSLEEKRRRELSKIS</sequence>
<reference evidence="2 3" key="1">
    <citation type="submission" date="2020-08" db="EMBL/GenBank/DDBJ databases">
        <title>Sequencing the genomes of 1000 actinobacteria strains.</title>
        <authorList>
            <person name="Klenk H.-P."/>
        </authorList>
    </citation>
    <scope>NUCLEOTIDE SEQUENCE [LARGE SCALE GENOMIC DNA]</scope>
    <source>
        <strain evidence="2 3">DSM 43768</strain>
    </source>
</reference>
<feature type="transmembrane region" description="Helical" evidence="1">
    <location>
        <begin position="20"/>
        <end position="41"/>
    </location>
</feature>
<keyword evidence="1" id="KW-1133">Transmembrane helix</keyword>
<name>A0A7X0TX54_9ACTN</name>
<keyword evidence="3" id="KW-1185">Reference proteome</keyword>
<dbReference type="Proteomes" id="UP000565579">
    <property type="component" value="Unassembled WGS sequence"/>
</dbReference>
<proteinExistence type="predicted"/>
<feature type="transmembrane region" description="Helical" evidence="1">
    <location>
        <begin position="150"/>
        <end position="172"/>
    </location>
</feature>
<accession>A0A7X0TX54</accession>
<keyword evidence="1" id="KW-0812">Transmembrane</keyword>
<gene>
    <name evidence="2" type="ORF">HD593_001843</name>
</gene>
<evidence type="ECO:0000313" key="3">
    <source>
        <dbReference type="Proteomes" id="UP000565579"/>
    </source>
</evidence>
<dbReference type="RefSeq" id="WP_185101762.1">
    <property type="nucleotide sequence ID" value="NZ_BAAAXY010000190.1"/>
</dbReference>
<protein>
    <submittedName>
        <fullName evidence="2">Peptidoglycan/LPS O-acetylase OafA/YrhL</fullName>
    </submittedName>
</protein>
<keyword evidence="1" id="KW-0472">Membrane</keyword>
<feature type="transmembrane region" description="Helical" evidence="1">
    <location>
        <begin position="47"/>
        <end position="68"/>
    </location>
</feature>